<accession>A0ABT5SS14</accession>
<evidence type="ECO:0000313" key="2">
    <source>
        <dbReference type="Proteomes" id="UP001300763"/>
    </source>
</evidence>
<comment type="caution">
    <text evidence="1">The sequence shown here is derived from an EMBL/GenBank/DDBJ whole genome shotgun (WGS) entry which is preliminary data.</text>
</comment>
<name>A0ABT5SS14_9PSEU</name>
<keyword evidence="2" id="KW-1185">Reference proteome</keyword>
<dbReference type="GO" id="GO:0016874">
    <property type="term" value="F:ligase activity"/>
    <property type="evidence" value="ECO:0007669"/>
    <property type="project" value="UniProtKB-KW"/>
</dbReference>
<proteinExistence type="predicted"/>
<organism evidence="1 2">
    <name type="scientific">Actinomycetospora lemnae</name>
    <dbReference type="NCBI Taxonomy" id="3019891"/>
    <lineage>
        <taxon>Bacteria</taxon>
        <taxon>Bacillati</taxon>
        <taxon>Actinomycetota</taxon>
        <taxon>Actinomycetes</taxon>
        <taxon>Pseudonocardiales</taxon>
        <taxon>Pseudonocardiaceae</taxon>
        <taxon>Actinomycetospora</taxon>
    </lineage>
</organism>
<reference evidence="1 2" key="1">
    <citation type="submission" date="2023-02" db="EMBL/GenBank/DDBJ databases">
        <title>Genome sequencing required for Actinomycetospora new species description.</title>
        <authorList>
            <person name="Saimee Y."/>
            <person name="Duangmal K."/>
        </authorList>
    </citation>
    <scope>NUCLEOTIDE SEQUENCE [LARGE SCALE GENOMIC DNA]</scope>
    <source>
        <strain evidence="1 2">DW7H6</strain>
    </source>
</reference>
<protein>
    <submittedName>
        <fullName evidence="1">2'-5' RNA ligase family protein</fullName>
    </submittedName>
</protein>
<dbReference type="EMBL" id="JAQZAO010000002">
    <property type="protein sequence ID" value="MDD7964951.1"/>
    <property type="molecule type" value="Genomic_DNA"/>
</dbReference>
<dbReference type="InterPro" id="IPR009097">
    <property type="entry name" value="Cyclic_Pdiesterase"/>
</dbReference>
<gene>
    <name evidence="1" type="ORF">PGB27_06260</name>
</gene>
<sequence length="173" mass="18742">MTDTDPLVVTALLDAASQDELDARRRRWFPAGRRVVGAHLTLFHALPGERADEVAAVLDEVTDRAPITATIEAPVSLGRGVAHPVDAPGLGDVHRAIAQRFAGDLTRQDQQRLRAHVTVQNKVDPATARATLAELAATHRPWTATITGLGLWRYRGGPWDAVGEYRFRDGGTG</sequence>
<evidence type="ECO:0000313" key="1">
    <source>
        <dbReference type="EMBL" id="MDD7964951.1"/>
    </source>
</evidence>
<keyword evidence="1" id="KW-0436">Ligase</keyword>
<dbReference type="RefSeq" id="WP_274199475.1">
    <property type="nucleotide sequence ID" value="NZ_JAQZAO010000002.1"/>
</dbReference>
<dbReference type="Pfam" id="PF13563">
    <property type="entry name" value="2_5_RNA_ligase2"/>
    <property type="match status" value="1"/>
</dbReference>
<dbReference type="Gene3D" id="3.90.1140.10">
    <property type="entry name" value="Cyclic phosphodiesterase"/>
    <property type="match status" value="1"/>
</dbReference>
<dbReference type="Proteomes" id="UP001300763">
    <property type="component" value="Unassembled WGS sequence"/>
</dbReference>
<dbReference type="SUPFAM" id="SSF55144">
    <property type="entry name" value="LigT-like"/>
    <property type="match status" value="1"/>
</dbReference>